<reference evidence="1 2" key="2">
    <citation type="journal article" date="2019" name="G3 (Bethesda)">
        <title>Hybrid Assembly of the Genome of the Entomopathogenic Nematode Steinernema carpocapsae Identifies the X-Chromosome.</title>
        <authorList>
            <person name="Serra L."/>
            <person name="Macchietto M."/>
            <person name="Macias-Munoz A."/>
            <person name="McGill C.J."/>
            <person name="Rodriguez I.M."/>
            <person name="Rodriguez B."/>
            <person name="Murad R."/>
            <person name="Mortazavi A."/>
        </authorList>
    </citation>
    <scope>NUCLEOTIDE SEQUENCE [LARGE SCALE GENOMIC DNA]</scope>
    <source>
        <strain evidence="1 2">ALL</strain>
    </source>
</reference>
<evidence type="ECO:0000313" key="2">
    <source>
        <dbReference type="Proteomes" id="UP000298663"/>
    </source>
</evidence>
<protein>
    <submittedName>
        <fullName evidence="1">Uncharacterized protein</fullName>
    </submittedName>
</protein>
<name>A0A4U5NIH9_STECR</name>
<accession>A0A4U5NIH9</accession>
<dbReference type="AlphaFoldDB" id="A0A4U5NIH9"/>
<sequence length="85" mass="9572">MLFLAMVSLGSVPLVDQRRFAVFTHGTRAHEARVVVEPVEATNSPSREVDLVQFDLRDAHERLPLHSAVVAEYCNLQNAHVFVNF</sequence>
<gene>
    <name evidence="1" type="ORF">L596_016405</name>
</gene>
<dbReference type="EMBL" id="AZBU02000004">
    <property type="protein sequence ID" value="TKR82724.1"/>
    <property type="molecule type" value="Genomic_DNA"/>
</dbReference>
<comment type="caution">
    <text evidence="1">The sequence shown here is derived from an EMBL/GenBank/DDBJ whole genome shotgun (WGS) entry which is preliminary data.</text>
</comment>
<dbReference type="Proteomes" id="UP000298663">
    <property type="component" value="Unassembled WGS sequence"/>
</dbReference>
<proteinExistence type="predicted"/>
<evidence type="ECO:0000313" key="1">
    <source>
        <dbReference type="EMBL" id="TKR82724.1"/>
    </source>
</evidence>
<organism evidence="1 2">
    <name type="scientific">Steinernema carpocapsae</name>
    <name type="common">Entomopathogenic nematode</name>
    <dbReference type="NCBI Taxonomy" id="34508"/>
    <lineage>
        <taxon>Eukaryota</taxon>
        <taxon>Metazoa</taxon>
        <taxon>Ecdysozoa</taxon>
        <taxon>Nematoda</taxon>
        <taxon>Chromadorea</taxon>
        <taxon>Rhabditida</taxon>
        <taxon>Tylenchina</taxon>
        <taxon>Panagrolaimomorpha</taxon>
        <taxon>Strongyloidoidea</taxon>
        <taxon>Steinernematidae</taxon>
        <taxon>Steinernema</taxon>
    </lineage>
</organism>
<keyword evidence="2" id="KW-1185">Reference proteome</keyword>
<reference evidence="1 2" key="1">
    <citation type="journal article" date="2015" name="Genome Biol.">
        <title>Comparative genomics of Steinernema reveals deeply conserved gene regulatory networks.</title>
        <authorList>
            <person name="Dillman A.R."/>
            <person name="Macchietto M."/>
            <person name="Porter C.F."/>
            <person name="Rogers A."/>
            <person name="Williams B."/>
            <person name="Antoshechkin I."/>
            <person name="Lee M.M."/>
            <person name="Goodwin Z."/>
            <person name="Lu X."/>
            <person name="Lewis E.E."/>
            <person name="Goodrich-Blair H."/>
            <person name="Stock S.P."/>
            <person name="Adams B.J."/>
            <person name="Sternberg P.W."/>
            <person name="Mortazavi A."/>
        </authorList>
    </citation>
    <scope>NUCLEOTIDE SEQUENCE [LARGE SCALE GENOMIC DNA]</scope>
    <source>
        <strain evidence="1 2">ALL</strain>
    </source>
</reference>